<evidence type="ECO:0008006" key="6">
    <source>
        <dbReference type="Google" id="ProtNLM"/>
    </source>
</evidence>
<dbReference type="Proteomes" id="UP000216316">
    <property type="component" value="Unassembled WGS sequence"/>
</dbReference>
<dbReference type="EMBL" id="NGNX01000011">
    <property type="protein sequence ID" value="OYR92194.1"/>
    <property type="molecule type" value="Genomic_DNA"/>
</dbReference>
<dbReference type="RefSeq" id="WP_094496200.1">
    <property type="nucleotide sequence ID" value="NZ_NGNV01000011.1"/>
</dbReference>
<comment type="caution">
    <text evidence="3">The sequence shown here is derived from an EMBL/GenBank/DDBJ whole genome shotgun (WGS) entry which is preliminary data.</text>
</comment>
<evidence type="ECO:0000256" key="1">
    <source>
        <dbReference type="SAM" id="MobiDB-lite"/>
    </source>
</evidence>
<name>A0A256LFG8_9LACO</name>
<feature type="compositionally biased region" description="Basic and acidic residues" evidence="1">
    <location>
        <begin position="67"/>
        <end position="84"/>
    </location>
</feature>
<gene>
    <name evidence="2" type="ORF">CBF53_04010</name>
    <name evidence="3" type="ORF">CBF70_04030</name>
</gene>
<accession>A0A256LFG8</accession>
<keyword evidence="5" id="KW-1185">Reference proteome</keyword>
<dbReference type="EMBL" id="NGNV01000011">
    <property type="protein sequence ID" value="OYR88450.1"/>
    <property type="molecule type" value="Genomic_DNA"/>
</dbReference>
<dbReference type="AlphaFoldDB" id="A0A256LFG8"/>
<reference evidence="3 4" key="1">
    <citation type="submission" date="2017-04" db="EMBL/GenBank/DDBJ databases">
        <authorList>
            <person name="Afonso C.L."/>
            <person name="Miller P.J."/>
            <person name="Scott M.A."/>
            <person name="Spackman E."/>
            <person name="Goraichik I."/>
            <person name="Dimitrov K.M."/>
            <person name="Suarez D.L."/>
            <person name="Swayne D.E."/>
        </authorList>
    </citation>
    <scope>NUCLEOTIDE SEQUENCE [LARGE SCALE GENOMIC DNA]</scope>
    <source>
        <strain evidence="3 4">609q</strain>
    </source>
</reference>
<evidence type="ECO:0000313" key="2">
    <source>
        <dbReference type="EMBL" id="OYR88450.1"/>
    </source>
</evidence>
<evidence type="ECO:0000313" key="4">
    <source>
        <dbReference type="Proteomes" id="UP000215828"/>
    </source>
</evidence>
<reference evidence="4 5" key="3">
    <citation type="submission" date="2017-09" db="EMBL/GenBank/DDBJ databases">
        <title>Tripartite evolution among Lactobacillus johnsonii, Lactobacillus taiwanensis, Lactobacillus reuteri and their rodent host.</title>
        <authorList>
            <person name="Wang T."/>
            <person name="Knowles S."/>
            <person name="Cheng C."/>
        </authorList>
    </citation>
    <scope>NUCLEOTIDE SEQUENCE [LARGE SCALE GENOMIC DNA]</scope>
    <source>
        <strain evidence="3 4">609q</strain>
        <strain evidence="2 5">609u</strain>
    </source>
</reference>
<dbReference type="Proteomes" id="UP000215828">
    <property type="component" value="Unassembled WGS sequence"/>
</dbReference>
<reference evidence="2 5" key="2">
    <citation type="submission" date="2017-05" db="EMBL/GenBank/DDBJ databases">
        <authorList>
            <person name="Lin X.B."/>
            <person name="Stothard P."/>
            <person name="Tasseva G."/>
            <person name="Walter J."/>
        </authorList>
    </citation>
    <scope>NUCLEOTIDE SEQUENCE [LARGE SCALE GENOMIC DNA]</scope>
    <source>
        <strain evidence="2 5">609u</strain>
    </source>
</reference>
<sequence length="120" mass="13151">MAGEQLIKMLTERGGSDSEYSDVIYGRVISASPLRVQISNSMIIDDNFIVLGKHIGSFSMSGSLTTTEEKKGKDGEKPKTEKTTEAATFTFDNSLKVGDRVTMIRADGGQQFYLFEREGG</sequence>
<dbReference type="InterPro" id="IPR022555">
    <property type="entry name" value="DUF2577"/>
</dbReference>
<evidence type="ECO:0000313" key="3">
    <source>
        <dbReference type="EMBL" id="OYR92194.1"/>
    </source>
</evidence>
<proteinExistence type="predicted"/>
<protein>
    <recommendedName>
        <fullName evidence="6">DUF2577 domain-containing protein</fullName>
    </recommendedName>
</protein>
<dbReference type="Pfam" id="PF10844">
    <property type="entry name" value="DUF2577"/>
    <property type="match status" value="1"/>
</dbReference>
<organism evidence="3 4">
    <name type="scientific">Lactobacillus taiwanensis</name>
    <dbReference type="NCBI Taxonomy" id="508451"/>
    <lineage>
        <taxon>Bacteria</taxon>
        <taxon>Bacillati</taxon>
        <taxon>Bacillota</taxon>
        <taxon>Bacilli</taxon>
        <taxon>Lactobacillales</taxon>
        <taxon>Lactobacillaceae</taxon>
        <taxon>Lactobacillus</taxon>
    </lineage>
</organism>
<feature type="region of interest" description="Disordered" evidence="1">
    <location>
        <begin position="61"/>
        <end position="85"/>
    </location>
</feature>
<evidence type="ECO:0000313" key="5">
    <source>
        <dbReference type="Proteomes" id="UP000216316"/>
    </source>
</evidence>